<reference evidence="14 15" key="1">
    <citation type="journal article" date="2016" name="Nat. Commun.">
        <title>Thousands of microbial genomes shed light on interconnected biogeochemical processes in an aquifer system.</title>
        <authorList>
            <person name="Anantharaman K."/>
            <person name="Brown C.T."/>
            <person name="Hug L.A."/>
            <person name="Sharon I."/>
            <person name="Castelle C.J."/>
            <person name="Probst A.J."/>
            <person name="Thomas B.C."/>
            <person name="Singh A."/>
            <person name="Wilkins M.J."/>
            <person name="Karaoz U."/>
            <person name="Brodie E.L."/>
            <person name="Williams K.H."/>
            <person name="Hubbard S.S."/>
            <person name="Banfield J.F."/>
        </authorList>
    </citation>
    <scope>NUCLEOTIDE SEQUENCE [LARGE SCALE GENOMIC DNA]</scope>
</reference>
<dbReference type="SUPFAM" id="SSF52540">
    <property type="entry name" value="P-loop containing nucleoside triphosphate hydrolases"/>
    <property type="match status" value="1"/>
</dbReference>
<sequence>MKNRVIVIVGQTSTGKSDLAVRVAKKFNGEVLIADSRQIYKGIDLGSGKITREEMREIPHHLLDVADLRKNFSVFKYKKLATRAIENILERGKTPIITGGTGFYVDVITKGMILPNVSPSPRLRRNLAGIPTETLALKLRKIDPERAKTIDLKNRVRLIRAIEIAKHFGRVPKIKTEPQKYEFKKIGLLFPERILKKRIKTRLRNRLRKGMALELHALHERGVPWKRFEELGFDQKYTALYLRGKLTEVELLEKLLQANWRYAKRQMTWFKRDKEIRWFRPHQFPQIFNYIKEKAEIS</sequence>
<evidence type="ECO:0000256" key="11">
    <source>
        <dbReference type="RuleBase" id="RU003783"/>
    </source>
</evidence>
<evidence type="ECO:0000256" key="3">
    <source>
        <dbReference type="ARBA" id="ARBA00005842"/>
    </source>
</evidence>
<evidence type="ECO:0000256" key="13">
    <source>
        <dbReference type="RuleBase" id="RU003785"/>
    </source>
</evidence>
<evidence type="ECO:0000256" key="6">
    <source>
        <dbReference type="ARBA" id="ARBA00022741"/>
    </source>
</evidence>
<evidence type="ECO:0000256" key="5">
    <source>
        <dbReference type="ARBA" id="ARBA00022694"/>
    </source>
</evidence>
<dbReference type="EMBL" id="MHWG01000009">
    <property type="protein sequence ID" value="OHB05841.1"/>
    <property type="molecule type" value="Genomic_DNA"/>
</dbReference>
<comment type="catalytic activity">
    <reaction evidence="9 10 11">
        <text>adenosine(37) in tRNA + dimethylallyl diphosphate = N(6)-dimethylallyladenosine(37) in tRNA + diphosphate</text>
        <dbReference type="Rhea" id="RHEA:26482"/>
        <dbReference type="Rhea" id="RHEA-COMP:10162"/>
        <dbReference type="Rhea" id="RHEA-COMP:10375"/>
        <dbReference type="ChEBI" id="CHEBI:33019"/>
        <dbReference type="ChEBI" id="CHEBI:57623"/>
        <dbReference type="ChEBI" id="CHEBI:74411"/>
        <dbReference type="ChEBI" id="CHEBI:74415"/>
        <dbReference type="EC" id="2.5.1.75"/>
    </reaction>
</comment>
<comment type="cofactor">
    <cofactor evidence="1 10">
        <name>Mg(2+)</name>
        <dbReference type="ChEBI" id="CHEBI:18420"/>
    </cofactor>
</comment>
<evidence type="ECO:0000313" key="15">
    <source>
        <dbReference type="Proteomes" id="UP000177068"/>
    </source>
</evidence>
<feature type="binding site" evidence="10">
    <location>
        <begin position="10"/>
        <end position="17"/>
    </location>
    <ligand>
        <name>ATP</name>
        <dbReference type="ChEBI" id="CHEBI:30616"/>
    </ligand>
</feature>
<evidence type="ECO:0000256" key="9">
    <source>
        <dbReference type="ARBA" id="ARBA00049563"/>
    </source>
</evidence>
<dbReference type="InterPro" id="IPR039657">
    <property type="entry name" value="Dimethylallyltransferase"/>
</dbReference>
<evidence type="ECO:0000256" key="10">
    <source>
        <dbReference type="HAMAP-Rule" id="MF_00185"/>
    </source>
</evidence>
<dbReference type="Proteomes" id="UP000177068">
    <property type="component" value="Unassembled WGS sequence"/>
</dbReference>
<evidence type="ECO:0000256" key="8">
    <source>
        <dbReference type="ARBA" id="ARBA00022842"/>
    </source>
</evidence>
<dbReference type="EC" id="2.5.1.75" evidence="10"/>
<protein>
    <recommendedName>
        <fullName evidence="10">tRNA dimethylallyltransferase</fullName>
        <ecNumber evidence="10">2.5.1.75</ecNumber>
    </recommendedName>
    <alternativeName>
        <fullName evidence="10">Dimethylallyl diphosphate:tRNA dimethylallyltransferase</fullName>
        <shortName evidence="10">DMAPP:tRNA dimethylallyltransferase</shortName>
        <shortName evidence="10">DMATase</shortName>
    </alternativeName>
    <alternativeName>
        <fullName evidence="10">Isopentenyl-diphosphate:tRNA isopentenyltransferase</fullName>
        <shortName evidence="10">IPP transferase</shortName>
        <shortName evidence="10">IPPT</shortName>
        <shortName evidence="10">IPTase</shortName>
    </alternativeName>
</protein>
<evidence type="ECO:0000256" key="2">
    <source>
        <dbReference type="ARBA" id="ARBA00003213"/>
    </source>
</evidence>
<dbReference type="GO" id="GO:0006400">
    <property type="term" value="P:tRNA modification"/>
    <property type="evidence" value="ECO:0007669"/>
    <property type="project" value="TreeGrafter"/>
</dbReference>
<dbReference type="AlphaFoldDB" id="A0A1G2U8R4"/>
<gene>
    <name evidence="10" type="primary">miaA</name>
    <name evidence="14" type="ORF">A3A26_02945</name>
</gene>
<keyword evidence="4 10" id="KW-0808">Transferase</keyword>
<keyword evidence="6 10" id="KW-0547">Nucleotide-binding</keyword>
<comment type="caution">
    <text evidence="10">Lacks conserved residue(s) required for the propagation of feature annotation.</text>
</comment>
<dbReference type="GO" id="GO:0052381">
    <property type="term" value="F:tRNA dimethylallyltransferase activity"/>
    <property type="evidence" value="ECO:0007669"/>
    <property type="project" value="UniProtKB-UniRule"/>
</dbReference>
<dbReference type="NCBIfam" id="TIGR00174">
    <property type="entry name" value="miaA"/>
    <property type="match status" value="1"/>
</dbReference>
<evidence type="ECO:0000256" key="12">
    <source>
        <dbReference type="RuleBase" id="RU003784"/>
    </source>
</evidence>
<feature type="site" description="Interaction with substrate tRNA" evidence="10">
    <location>
        <position position="124"/>
    </location>
</feature>
<dbReference type="InterPro" id="IPR018022">
    <property type="entry name" value="IPT"/>
</dbReference>
<keyword evidence="7 10" id="KW-0067">ATP-binding</keyword>
<keyword evidence="5 10" id="KW-0819">tRNA processing</keyword>
<accession>A0A1G2U8R4</accession>
<feature type="region of interest" description="Interaction with substrate tRNA" evidence="10">
    <location>
        <begin position="35"/>
        <end position="38"/>
    </location>
</feature>
<feature type="binding site" evidence="10">
    <location>
        <begin position="12"/>
        <end position="17"/>
    </location>
    <ligand>
        <name>substrate</name>
    </ligand>
</feature>
<name>A0A1G2U8R4_9BACT</name>
<comment type="caution">
    <text evidence="14">The sequence shown here is derived from an EMBL/GenBank/DDBJ whole genome shotgun (WGS) entry which is preliminary data.</text>
</comment>
<proteinExistence type="inferred from homology"/>
<dbReference type="GO" id="GO:0005524">
    <property type="term" value="F:ATP binding"/>
    <property type="evidence" value="ECO:0007669"/>
    <property type="project" value="UniProtKB-UniRule"/>
</dbReference>
<feature type="site" description="Interaction with substrate tRNA" evidence="10">
    <location>
        <position position="101"/>
    </location>
</feature>
<comment type="function">
    <text evidence="2 10 12">Catalyzes the transfer of a dimethylallyl group onto the adenine at position 37 in tRNAs that read codons beginning with uridine, leading to the formation of N6-(dimethylallyl)adenosine (i(6)A).</text>
</comment>
<evidence type="ECO:0000313" key="14">
    <source>
        <dbReference type="EMBL" id="OHB05841.1"/>
    </source>
</evidence>
<dbReference type="InterPro" id="IPR027417">
    <property type="entry name" value="P-loop_NTPase"/>
</dbReference>
<keyword evidence="8 10" id="KW-0460">Magnesium</keyword>
<comment type="similarity">
    <text evidence="3 10 13">Belongs to the IPP transferase family.</text>
</comment>
<evidence type="ECO:0000256" key="7">
    <source>
        <dbReference type="ARBA" id="ARBA00022840"/>
    </source>
</evidence>
<evidence type="ECO:0000256" key="4">
    <source>
        <dbReference type="ARBA" id="ARBA00022679"/>
    </source>
</evidence>
<evidence type="ECO:0000256" key="1">
    <source>
        <dbReference type="ARBA" id="ARBA00001946"/>
    </source>
</evidence>
<dbReference type="PANTHER" id="PTHR11088:SF60">
    <property type="entry name" value="TRNA DIMETHYLALLYLTRANSFERASE"/>
    <property type="match status" value="1"/>
</dbReference>
<comment type="subunit">
    <text evidence="10">Monomer.</text>
</comment>
<organism evidence="14 15">
    <name type="scientific">Candidatus Zambryskibacteria bacterium RIFCSPLOWO2_01_FULL_47_14</name>
    <dbReference type="NCBI Taxonomy" id="1802763"/>
    <lineage>
        <taxon>Bacteria</taxon>
        <taxon>Candidatus Zambryskiibacteriota</taxon>
    </lineage>
</organism>
<dbReference type="HAMAP" id="MF_00185">
    <property type="entry name" value="IPP_trans"/>
    <property type="match status" value="1"/>
</dbReference>
<dbReference type="PANTHER" id="PTHR11088">
    <property type="entry name" value="TRNA DIMETHYLALLYLTRANSFERASE"/>
    <property type="match status" value="1"/>
</dbReference>
<dbReference type="Pfam" id="PF01715">
    <property type="entry name" value="IPPT"/>
    <property type="match status" value="1"/>
</dbReference>
<dbReference type="Gene3D" id="3.40.50.300">
    <property type="entry name" value="P-loop containing nucleotide triphosphate hydrolases"/>
    <property type="match status" value="1"/>
</dbReference>
<dbReference type="Gene3D" id="1.10.20.140">
    <property type="match status" value="1"/>
</dbReference>